<sequence>MPGLSLRDEIIRASSAVNPGDDVNRNGIETASYDPLKDVMDLFCDPGCLAELDKLMAYTNSYKLEIEKDIIQRRHDYNSRLAEGEKPVAELEGLDTQLDHLTENFNSTKTLAEDTGSTINKMTANIKNLDNCKRNLTLSMTILKRLQMLVMAYDSLKSLVDGGEGDTRDYTEVKGLLSAVLELMQHFQNYKSIDEINTLNKKIGSLKNKVIDEIFKDFESELSGELKNATLSDACGILDMFGKAYRDKLTKWYISALLKEITDIFKSSEEAGSLENLNRRYIFFQRILTNFESEHSKMFPRDWKMPILLSRTFCELTNKDLKEVTGKDTRLTGPHVDTNLLLTALAQTLDFELYLNQKFKMYSDFGDDSTYTFDRSISDVFEPYLNVWIDHQGTLIEKKFVDYLNPSNLYRKSGIAETDQPEGRTKPETDSEAINVLESAADLFRTYRQMLGQLAKLTHGRPLVRLCRMFSKYLIEYETRVLEPMVPDLKQLSSANAKEQSEIIDIVCLVLNTADYCSSTTTQLELKMTSLLDPAELAKDIDFSNAKGTYLALVTRCMTTAYSKIDSDLQYSWREMANNNWRMLKEVTGESRHLTSIKSTLNEDCELVFSNFNKTFYVRNFIDKLVEMVVEDMTLNIIRLQPISEVMAEQFVLDLQTLNGFFLDLPLKAPNGAKIKMSPSFGNFIDGKIFEVVSLMKVLMVSHRPADSYIINYFCNIKDSSYNNFIKTLKLKGLLRNDATFEKDKFKYLDTFKTQLRSYQEANDDALDESNSFLEKLNVDATNKPRRTGVVFSSQAPQSQPTSPSMGSNISNFFNSSTPNFKIDRHAINNTRENLEKNLVKTFSDNKININENIRSFGKFFKKGT</sequence>
<feature type="compositionally biased region" description="Low complexity" evidence="7">
    <location>
        <begin position="793"/>
        <end position="805"/>
    </location>
</feature>
<dbReference type="InterPro" id="IPR038260">
    <property type="entry name" value="Vps53_C_sf"/>
</dbReference>
<dbReference type="InParanoid" id="A0A448YKI5"/>
<dbReference type="OrthoDB" id="10261632at2759"/>
<evidence type="ECO:0000256" key="6">
    <source>
        <dbReference type="ARBA" id="ARBA00023136"/>
    </source>
</evidence>
<dbReference type="GO" id="GO:0005829">
    <property type="term" value="C:cytosol"/>
    <property type="evidence" value="ECO:0007669"/>
    <property type="project" value="GOC"/>
</dbReference>
<evidence type="ECO:0000256" key="1">
    <source>
        <dbReference type="ARBA" id="ARBA00004150"/>
    </source>
</evidence>
<dbReference type="FunCoup" id="A0A448YKI5">
    <property type="interactions" value="807"/>
</dbReference>
<dbReference type="GO" id="GO:0000938">
    <property type="term" value="C:GARP complex"/>
    <property type="evidence" value="ECO:0007669"/>
    <property type="project" value="InterPro"/>
</dbReference>
<dbReference type="Pfam" id="PF04100">
    <property type="entry name" value="Vps53_N"/>
    <property type="match status" value="1"/>
</dbReference>
<evidence type="ECO:0000256" key="2">
    <source>
        <dbReference type="ARBA" id="ARBA00004481"/>
    </source>
</evidence>
<dbReference type="Pfam" id="PF16854">
    <property type="entry name" value="VPS53_C"/>
    <property type="match status" value="1"/>
</dbReference>
<dbReference type="AlphaFoldDB" id="A0A448YKI5"/>
<keyword evidence="5" id="KW-0333">Golgi apparatus</keyword>
<keyword evidence="6" id="KW-0472">Membrane</keyword>
<evidence type="ECO:0000256" key="5">
    <source>
        <dbReference type="ARBA" id="ARBA00023034"/>
    </source>
</evidence>
<evidence type="ECO:0000313" key="11">
    <source>
        <dbReference type="Proteomes" id="UP000290900"/>
    </source>
</evidence>
<feature type="domain" description="Vps53 C-terminal" evidence="9">
    <location>
        <begin position="649"/>
        <end position="734"/>
    </location>
</feature>
<gene>
    <name evidence="10" type="ORF">BRENAR_LOCUS2177</name>
</gene>
<organism evidence="10 11">
    <name type="scientific">Brettanomyces naardenensis</name>
    <name type="common">Yeast</name>
    <dbReference type="NCBI Taxonomy" id="13370"/>
    <lineage>
        <taxon>Eukaryota</taxon>
        <taxon>Fungi</taxon>
        <taxon>Dikarya</taxon>
        <taxon>Ascomycota</taxon>
        <taxon>Saccharomycotina</taxon>
        <taxon>Pichiomycetes</taxon>
        <taxon>Pichiales</taxon>
        <taxon>Pichiaceae</taxon>
        <taxon>Brettanomyces</taxon>
    </lineage>
</organism>
<dbReference type="Gene3D" id="1.10.357.110">
    <property type="entry name" value="Vacuolar protein sorting-associated protein 53, C-terminus"/>
    <property type="match status" value="1"/>
</dbReference>
<evidence type="ECO:0000256" key="3">
    <source>
        <dbReference type="ARBA" id="ARBA00008628"/>
    </source>
</evidence>
<dbReference type="PANTHER" id="PTHR12820:SF0">
    <property type="entry name" value="VACUOLAR PROTEIN SORTING-ASSOCIATED PROTEIN 53 HOMOLOG"/>
    <property type="match status" value="1"/>
</dbReference>
<dbReference type="STRING" id="13370.A0A448YKI5"/>
<feature type="domain" description="Vps53 N-terminal" evidence="8">
    <location>
        <begin position="32"/>
        <end position="404"/>
    </location>
</feature>
<dbReference type="EMBL" id="CAACVR010000012">
    <property type="protein sequence ID" value="VEU21444.1"/>
    <property type="molecule type" value="Genomic_DNA"/>
</dbReference>
<feature type="region of interest" description="Disordered" evidence="7">
    <location>
        <begin position="792"/>
        <end position="811"/>
    </location>
</feature>
<dbReference type="InterPro" id="IPR031745">
    <property type="entry name" value="Vps53_C"/>
</dbReference>
<evidence type="ECO:0000256" key="7">
    <source>
        <dbReference type="SAM" id="MobiDB-lite"/>
    </source>
</evidence>
<dbReference type="InterPro" id="IPR007234">
    <property type="entry name" value="Vps53_N"/>
</dbReference>
<dbReference type="Proteomes" id="UP000290900">
    <property type="component" value="Unassembled WGS sequence"/>
</dbReference>
<protein>
    <submittedName>
        <fullName evidence="10">DEKNAAC102296</fullName>
    </submittedName>
</protein>
<evidence type="ECO:0000256" key="4">
    <source>
        <dbReference type="ARBA" id="ARBA00022753"/>
    </source>
</evidence>
<comment type="similarity">
    <text evidence="3">Belongs to the VPS53 family.</text>
</comment>
<keyword evidence="4" id="KW-0967">Endosome</keyword>
<comment type="subcellular location">
    <subcellularLocation>
        <location evidence="2">Endosome membrane</location>
        <topology evidence="2">Peripheral membrane protein</topology>
    </subcellularLocation>
    <subcellularLocation>
        <location evidence="1">Golgi apparatus</location>
        <location evidence="1">trans-Golgi network membrane</location>
        <topology evidence="1">Peripheral membrane protein</topology>
    </subcellularLocation>
</comment>
<evidence type="ECO:0000259" key="8">
    <source>
        <dbReference type="Pfam" id="PF04100"/>
    </source>
</evidence>
<accession>A0A448YKI5</accession>
<dbReference type="PANTHER" id="PTHR12820">
    <property type="entry name" value="VACUOLAR SORTING PROTEIN 53"/>
    <property type="match status" value="1"/>
</dbReference>
<evidence type="ECO:0000313" key="10">
    <source>
        <dbReference type="EMBL" id="VEU21444.1"/>
    </source>
</evidence>
<dbReference type="GO" id="GO:0010008">
    <property type="term" value="C:endosome membrane"/>
    <property type="evidence" value="ECO:0007669"/>
    <property type="project" value="UniProtKB-SubCell"/>
</dbReference>
<dbReference type="Gene3D" id="1.10.357.50">
    <property type="match status" value="1"/>
</dbReference>
<dbReference type="InterPro" id="IPR039766">
    <property type="entry name" value="Vps53"/>
</dbReference>
<keyword evidence="11" id="KW-1185">Reference proteome</keyword>
<dbReference type="GO" id="GO:0042147">
    <property type="term" value="P:retrograde transport, endosome to Golgi"/>
    <property type="evidence" value="ECO:0007669"/>
    <property type="project" value="InterPro"/>
</dbReference>
<proteinExistence type="inferred from homology"/>
<evidence type="ECO:0000259" key="9">
    <source>
        <dbReference type="Pfam" id="PF16854"/>
    </source>
</evidence>
<reference evidence="10 11" key="1">
    <citation type="submission" date="2018-12" db="EMBL/GenBank/DDBJ databases">
        <authorList>
            <person name="Tiukova I."/>
            <person name="Dainat J."/>
        </authorList>
    </citation>
    <scope>NUCLEOTIDE SEQUENCE [LARGE SCALE GENOMIC DNA]</scope>
</reference>
<name>A0A448YKI5_BRENA</name>